<evidence type="ECO:0000256" key="1">
    <source>
        <dbReference type="SAM" id="MobiDB-lite"/>
    </source>
</evidence>
<reference evidence="3 4" key="1">
    <citation type="submission" date="2014-02" db="EMBL/GenBank/DDBJ databases">
        <title>The small core and large imbalanced accessory genome model reveals a collaborative survival strategy of Sorangium cellulosum strains in nature.</title>
        <authorList>
            <person name="Han K."/>
            <person name="Peng R."/>
            <person name="Blom J."/>
            <person name="Li Y.-Z."/>
        </authorList>
    </citation>
    <scope>NUCLEOTIDE SEQUENCE [LARGE SCALE GENOMIC DNA]</scope>
    <source>
        <strain evidence="3 4">So0007-03</strain>
    </source>
</reference>
<feature type="transmembrane region" description="Helical" evidence="2">
    <location>
        <begin position="48"/>
        <end position="70"/>
    </location>
</feature>
<feature type="compositionally biased region" description="Pro residues" evidence="1">
    <location>
        <begin position="89"/>
        <end position="104"/>
    </location>
</feature>
<feature type="compositionally biased region" description="Low complexity" evidence="1">
    <location>
        <begin position="105"/>
        <end position="123"/>
    </location>
</feature>
<proteinExistence type="predicted"/>
<protein>
    <submittedName>
        <fullName evidence="3">Uncharacterized protein</fullName>
    </submittedName>
</protein>
<accession>A0A150U130</accession>
<sequence>MLRWYSGKNWSSEGSEPPSKSEQKMLHPPEPVLPVDVLLVTSLPPVPVVAPLVLVTLPVVVLPVVTPLLVTPLLVTLPLVTPEEVLPGPAGPPPAPPAPPPPSFPELEVPPHAAAADASVSAAKKAKERAEKDILEISSTKGAEWPKRCLRLYQ</sequence>
<evidence type="ECO:0000313" key="3">
    <source>
        <dbReference type="EMBL" id="KYG10584.1"/>
    </source>
</evidence>
<feature type="region of interest" description="Disordered" evidence="1">
    <location>
        <begin position="1"/>
        <end position="27"/>
    </location>
</feature>
<keyword evidence="2" id="KW-0812">Transmembrane</keyword>
<evidence type="ECO:0000313" key="4">
    <source>
        <dbReference type="Proteomes" id="UP000075502"/>
    </source>
</evidence>
<evidence type="ECO:0000256" key="2">
    <source>
        <dbReference type="SAM" id="Phobius"/>
    </source>
</evidence>
<gene>
    <name evidence="3" type="ORF">BE21_11155</name>
</gene>
<dbReference type="EMBL" id="JEME01000298">
    <property type="protein sequence ID" value="KYG10584.1"/>
    <property type="molecule type" value="Genomic_DNA"/>
</dbReference>
<feature type="region of interest" description="Disordered" evidence="1">
    <location>
        <begin position="84"/>
        <end position="125"/>
    </location>
</feature>
<organism evidence="3 4">
    <name type="scientific">Sorangium cellulosum</name>
    <name type="common">Polyangium cellulosum</name>
    <dbReference type="NCBI Taxonomy" id="56"/>
    <lineage>
        <taxon>Bacteria</taxon>
        <taxon>Pseudomonadati</taxon>
        <taxon>Myxococcota</taxon>
        <taxon>Polyangia</taxon>
        <taxon>Polyangiales</taxon>
        <taxon>Polyangiaceae</taxon>
        <taxon>Sorangium</taxon>
    </lineage>
</organism>
<dbReference type="AlphaFoldDB" id="A0A150U130"/>
<name>A0A150U130_SORCE</name>
<keyword evidence="2" id="KW-0472">Membrane</keyword>
<dbReference type="Proteomes" id="UP000075502">
    <property type="component" value="Unassembled WGS sequence"/>
</dbReference>
<comment type="caution">
    <text evidence="3">The sequence shown here is derived from an EMBL/GenBank/DDBJ whole genome shotgun (WGS) entry which is preliminary data.</text>
</comment>
<keyword evidence="2" id="KW-1133">Transmembrane helix</keyword>